<sequence length="155" mass="18108">MDIKACELKREPDKGSLAGAISNSGFIERWFKNPPQESDERYSRTVERIFLKPFGLFDLKKFFSLDQATVREILQYNTNTKLQKKDFYTAKGIKGYDYRPYLLIGGTIFIRRKEKAKLLNFFYPKPARYHFEMTPLYIGSGAFHFNAGPKGRRPC</sequence>
<name>A0A0G4GB26_VITBC</name>
<dbReference type="VEuPathDB" id="CryptoDB:Vbra_2251"/>
<dbReference type="InParanoid" id="A0A0G4GB26"/>
<reference evidence="1 2" key="1">
    <citation type="submission" date="2014-11" db="EMBL/GenBank/DDBJ databases">
        <authorList>
            <person name="Zhu J."/>
            <person name="Qi W."/>
            <person name="Song R."/>
        </authorList>
    </citation>
    <scope>NUCLEOTIDE SEQUENCE [LARGE SCALE GENOMIC DNA]</scope>
</reference>
<proteinExistence type="predicted"/>
<dbReference type="AlphaFoldDB" id="A0A0G4GB26"/>
<protein>
    <submittedName>
        <fullName evidence="1">Uncharacterized protein</fullName>
    </submittedName>
</protein>
<dbReference type="Proteomes" id="UP000041254">
    <property type="component" value="Unassembled WGS sequence"/>
</dbReference>
<dbReference type="EMBL" id="CDMY01000611">
    <property type="protein sequence ID" value="CEM26032.1"/>
    <property type="molecule type" value="Genomic_DNA"/>
</dbReference>
<gene>
    <name evidence="1" type="ORF">Vbra_2251</name>
</gene>
<keyword evidence="2" id="KW-1185">Reference proteome</keyword>
<organism evidence="1 2">
    <name type="scientific">Vitrella brassicaformis (strain CCMP3155)</name>
    <dbReference type="NCBI Taxonomy" id="1169540"/>
    <lineage>
        <taxon>Eukaryota</taxon>
        <taxon>Sar</taxon>
        <taxon>Alveolata</taxon>
        <taxon>Colpodellida</taxon>
        <taxon>Vitrellaceae</taxon>
        <taxon>Vitrella</taxon>
    </lineage>
</organism>
<evidence type="ECO:0000313" key="2">
    <source>
        <dbReference type="Proteomes" id="UP000041254"/>
    </source>
</evidence>
<accession>A0A0G4GB26</accession>
<evidence type="ECO:0000313" key="1">
    <source>
        <dbReference type="EMBL" id="CEM26032.1"/>
    </source>
</evidence>